<dbReference type="RefSeq" id="WP_188687354.1">
    <property type="nucleotide sequence ID" value="NZ_BMKX01000013.1"/>
</dbReference>
<dbReference type="EMBL" id="BMKX01000013">
    <property type="protein sequence ID" value="GGJ73158.1"/>
    <property type="molecule type" value="Genomic_DNA"/>
</dbReference>
<keyword evidence="2" id="KW-0812">Transmembrane</keyword>
<accession>A0ABQ2DTU1</accession>
<dbReference type="Proteomes" id="UP000606115">
    <property type="component" value="Unassembled WGS sequence"/>
</dbReference>
<evidence type="ECO:0000256" key="1">
    <source>
        <dbReference type="SAM" id="MobiDB-lite"/>
    </source>
</evidence>
<dbReference type="GeneID" id="303305853"/>
<protein>
    <recommendedName>
        <fullName evidence="5">PrgI family protein</fullName>
    </recommendedName>
</protein>
<keyword evidence="2" id="KW-1133">Transmembrane helix</keyword>
<comment type="caution">
    <text evidence="3">The sequence shown here is derived from an EMBL/GenBank/DDBJ whole genome shotgun (WGS) entry which is preliminary data.</text>
</comment>
<feature type="compositionally biased region" description="Polar residues" evidence="1">
    <location>
        <begin position="446"/>
        <end position="457"/>
    </location>
</feature>
<feature type="transmembrane region" description="Helical" evidence="2">
    <location>
        <begin position="21"/>
        <end position="40"/>
    </location>
</feature>
<keyword evidence="4" id="KW-1185">Reference proteome</keyword>
<name>A0ABQ2DTU1_9MICC</name>
<feature type="transmembrane region" description="Helical" evidence="2">
    <location>
        <begin position="46"/>
        <end position="68"/>
    </location>
</feature>
<reference evidence="4" key="1">
    <citation type="journal article" date="2019" name="Int. J. Syst. Evol. Microbiol.">
        <title>The Global Catalogue of Microorganisms (GCM) 10K type strain sequencing project: providing services to taxonomists for standard genome sequencing and annotation.</title>
        <authorList>
            <consortium name="The Broad Institute Genomics Platform"/>
            <consortium name="The Broad Institute Genome Sequencing Center for Infectious Disease"/>
            <person name="Wu L."/>
            <person name="Ma J."/>
        </authorList>
    </citation>
    <scope>NUCLEOTIDE SEQUENCE [LARGE SCALE GENOMIC DNA]</scope>
    <source>
        <strain evidence="4">CGMCC 1.3685</strain>
    </source>
</reference>
<gene>
    <name evidence="3" type="ORF">GCM10007173_35190</name>
</gene>
<evidence type="ECO:0008006" key="5">
    <source>
        <dbReference type="Google" id="ProtNLM"/>
    </source>
</evidence>
<sequence length="529" mass="58392">MTRQVALGGEFKKRGLLSGRSTPEQVILWIGLGIAAIVVLMGMDQFFFLFAGLVIAVLSVVITVPMNIHGGRSYAALKTETAYRAYRKHAGLGVYDPVHEQTALASVQEYRAAKKNKKKAVRPRGLAVRRAERRKEHVQPAPLMVGRLSVKEVDFNPRERLAVFRHANSDPAFYTVIFEVRGSAGGVVEEDVEDIPHLGFGRVLARAARRTSAVSHIQSFTRSIPLDITDHVSWLADYVDPNAHGNLVRSYQELCLQVEDRAEQHRSYWVLRFDNRTALHRAANAQQPGPMAVHAAIVQEAQALMAQAVAHKAIRGYRAVDSQMAAGILAHLQDPYTYAIDDTDLGLEAVWQKLDQEQTPKAVVVNNHAYTRVAYIPRDGFMAGSALPVQAMRQLVSGIVPAVIHSVSWVNEVVDAKEARAQAMSDRTSDKAKRHSNASKGKISDGTEQVMSNSSDQRAVDLTPGSGHHGVKWGAYVSFTVDSEEKLLQVSTQIESVATDCGIDRLYWLDNRHDMALMAVLPMGRGIRK</sequence>
<organism evidence="3 4">
    <name type="scientific">Glutamicibacter ardleyensis</name>
    <dbReference type="NCBI Taxonomy" id="225894"/>
    <lineage>
        <taxon>Bacteria</taxon>
        <taxon>Bacillati</taxon>
        <taxon>Actinomycetota</taxon>
        <taxon>Actinomycetes</taxon>
        <taxon>Micrococcales</taxon>
        <taxon>Micrococcaceae</taxon>
        <taxon>Glutamicibacter</taxon>
    </lineage>
</organism>
<evidence type="ECO:0000313" key="3">
    <source>
        <dbReference type="EMBL" id="GGJ73158.1"/>
    </source>
</evidence>
<proteinExistence type="predicted"/>
<feature type="region of interest" description="Disordered" evidence="1">
    <location>
        <begin position="421"/>
        <end position="466"/>
    </location>
</feature>
<evidence type="ECO:0000313" key="4">
    <source>
        <dbReference type="Proteomes" id="UP000606115"/>
    </source>
</evidence>
<evidence type="ECO:0000256" key="2">
    <source>
        <dbReference type="SAM" id="Phobius"/>
    </source>
</evidence>
<keyword evidence="2" id="KW-0472">Membrane</keyword>